<dbReference type="OrthoDB" id="3391948at2"/>
<comment type="caution">
    <text evidence="1">The sequence shown here is derived from an EMBL/GenBank/DDBJ whole genome shotgun (WGS) entry which is preliminary data.</text>
</comment>
<sequence>MRVGGVGVVQARSDGGEFGDVVIEHTESSVATWLESDASRVFRIERSGPRTRKNVPIGTRDGNFLTADLGGEPVTIRPGSGRIVRRSYRVMLEFGSRTTSLSPKDLTTCRVLNGHPREIENEFALLTAYRDGSVGLEWAYPVRIPIMRRTITPPEPEADDILIGCGAAAAFGTGSLSLTSIVMGLVSSVFPT</sequence>
<gene>
    <name evidence="1" type="ORF">NRB20_25680</name>
</gene>
<proteinExistence type="predicted"/>
<protein>
    <submittedName>
        <fullName evidence="1">Uncharacterized protein</fullName>
    </submittedName>
</protein>
<evidence type="ECO:0000313" key="2">
    <source>
        <dbReference type="Proteomes" id="UP000438448"/>
    </source>
</evidence>
<organism evidence="1 2">
    <name type="scientific">Nocardia macrotermitis</name>
    <dbReference type="NCBI Taxonomy" id="2585198"/>
    <lineage>
        <taxon>Bacteria</taxon>
        <taxon>Bacillati</taxon>
        <taxon>Actinomycetota</taxon>
        <taxon>Actinomycetes</taxon>
        <taxon>Mycobacteriales</taxon>
        <taxon>Nocardiaceae</taxon>
        <taxon>Nocardia</taxon>
    </lineage>
</organism>
<accession>A0A7K0D1B3</accession>
<reference evidence="1 2" key="1">
    <citation type="submission" date="2019-10" db="EMBL/GenBank/DDBJ databases">
        <title>Nocardia macrotermitis sp. nov. and Nocardia aurantia sp. nov., isolated from the gut of fungus growing-termite Macrotermes natalensis.</title>
        <authorList>
            <person name="Benndorf R."/>
            <person name="Schwitalla J."/>
            <person name="Martin K."/>
            <person name="De Beer W."/>
            <person name="Kaster A.-K."/>
            <person name="Vollmers J."/>
            <person name="Poulsen M."/>
            <person name="Beemelmanns C."/>
        </authorList>
    </citation>
    <scope>NUCLEOTIDE SEQUENCE [LARGE SCALE GENOMIC DNA]</scope>
    <source>
        <strain evidence="1 2">RB20</strain>
    </source>
</reference>
<dbReference type="AlphaFoldDB" id="A0A7K0D1B3"/>
<dbReference type="EMBL" id="WEGK01000004">
    <property type="protein sequence ID" value="MQY19478.1"/>
    <property type="molecule type" value="Genomic_DNA"/>
</dbReference>
<keyword evidence="2" id="KW-1185">Reference proteome</keyword>
<name>A0A7K0D1B3_9NOCA</name>
<evidence type="ECO:0000313" key="1">
    <source>
        <dbReference type="EMBL" id="MQY19478.1"/>
    </source>
</evidence>
<dbReference type="RefSeq" id="WP_153410206.1">
    <property type="nucleotide sequence ID" value="NZ_WEGK01000004.1"/>
</dbReference>
<dbReference type="Proteomes" id="UP000438448">
    <property type="component" value="Unassembled WGS sequence"/>
</dbReference>